<dbReference type="OrthoDB" id="9128512at2"/>
<dbReference type="AlphaFoldDB" id="A0A2D2DJK1"/>
<dbReference type="NCBIfam" id="TIGR04255">
    <property type="entry name" value="sporadTIGR04255"/>
    <property type="match status" value="1"/>
</dbReference>
<evidence type="ECO:0000313" key="1">
    <source>
        <dbReference type="EMBL" id="ATQ75163.1"/>
    </source>
</evidence>
<name>A0A2D2DJK1_9BURK</name>
<organism evidence="1 2">
    <name type="scientific">Massilia violaceinigra</name>
    <dbReference type="NCBI Taxonomy" id="2045208"/>
    <lineage>
        <taxon>Bacteria</taxon>
        <taxon>Pseudomonadati</taxon>
        <taxon>Pseudomonadota</taxon>
        <taxon>Betaproteobacteria</taxon>
        <taxon>Burkholderiales</taxon>
        <taxon>Oxalobacteraceae</taxon>
        <taxon>Telluria group</taxon>
        <taxon>Massilia</taxon>
    </lineage>
</organism>
<reference evidence="1" key="1">
    <citation type="submission" date="2017-10" db="EMBL/GenBank/DDBJ databases">
        <title>Massilia psychrophilum sp. nov., a novel purple-pigmented bacterium isolated from Tianshan glacier, Xinjiang Municipality, China.</title>
        <authorList>
            <person name="Wang H."/>
        </authorList>
    </citation>
    <scope>NUCLEOTIDE SEQUENCE [LARGE SCALE GENOMIC DNA]</scope>
    <source>
        <strain evidence="1">B2</strain>
    </source>
</reference>
<protein>
    <submittedName>
        <fullName evidence="1">TIGR04255 family protein</fullName>
    </submittedName>
</protein>
<dbReference type="InterPro" id="IPR026349">
    <property type="entry name" value="CHP04255"/>
</dbReference>
<proteinExistence type="predicted"/>
<accession>A0A2D2DJK1</accession>
<dbReference type="RefSeq" id="WP_099875127.1">
    <property type="nucleotide sequence ID" value="NZ_CP024608.1"/>
</dbReference>
<dbReference type="KEGG" id="mass:CR152_12005"/>
<gene>
    <name evidence="1" type="ORF">CR152_12005</name>
</gene>
<sequence>MGKKLSNAPVFYTVAQVQFNPILNLEGYIPAIQAKMREAHFPDFRQEITQRLVMPFGGMEPGQMFAPSISPQSHYIFGDINGRSMFLLETNALSFQTTSYDTFETFSAALLQGLKVLHQALRLDFVERIGLRYLDAIQPLNENETLRHFLVPEVLGLSLRGEGHLQHAISETAVITAAGQLISRVLVRHGIIGLPADLAGPAPTIDPKFTQREGLHAIVDTDASFAHREVFDLEKIRDRLSALHGEIIKSFKATVTPHAEAAWA</sequence>
<dbReference type="Proteomes" id="UP000229897">
    <property type="component" value="Chromosome"/>
</dbReference>
<keyword evidence="2" id="KW-1185">Reference proteome</keyword>
<dbReference type="EMBL" id="CP024608">
    <property type="protein sequence ID" value="ATQ75163.1"/>
    <property type="molecule type" value="Genomic_DNA"/>
</dbReference>
<evidence type="ECO:0000313" key="2">
    <source>
        <dbReference type="Proteomes" id="UP000229897"/>
    </source>
</evidence>